<evidence type="ECO:0000313" key="2">
    <source>
        <dbReference type="EMBL" id="KAJ0396821.1"/>
    </source>
</evidence>
<dbReference type="Pfam" id="PF12697">
    <property type="entry name" value="Abhydrolase_6"/>
    <property type="match status" value="1"/>
</dbReference>
<dbReference type="PRINTS" id="PR00111">
    <property type="entry name" value="ABHYDROLASE"/>
</dbReference>
<dbReference type="EMBL" id="JAKCXM010000278">
    <property type="protein sequence ID" value="KAJ0396821.1"/>
    <property type="molecule type" value="Genomic_DNA"/>
</dbReference>
<dbReference type="InterPro" id="IPR050471">
    <property type="entry name" value="AB_hydrolase"/>
</dbReference>
<keyword evidence="3" id="KW-1185">Reference proteome</keyword>
<feature type="domain" description="AB hydrolase-1" evidence="1">
    <location>
        <begin position="3"/>
        <end position="224"/>
    </location>
</feature>
<organism evidence="2 3">
    <name type="scientific">Pythium insidiosum</name>
    <name type="common">Pythiosis disease agent</name>
    <dbReference type="NCBI Taxonomy" id="114742"/>
    <lineage>
        <taxon>Eukaryota</taxon>
        <taxon>Sar</taxon>
        <taxon>Stramenopiles</taxon>
        <taxon>Oomycota</taxon>
        <taxon>Peronosporomycetes</taxon>
        <taxon>Pythiales</taxon>
        <taxon>Pythiaceae</taxon>
        <taxon>Pythium</taxon>
    </lineage>
</organism>
<accession>A0AAD5Q4S1</accession>
<reference evidence="2" key="1">
    <citation type="submission" date="2021-12" db="EMBL/GenBank/DDBJ databases">
        <title>Prjna785345.</title>
        <authorList>
            <person name="Rujirawat T."/>
            <person name="Krajaejun T."/>
        </authorList>
    </citation>
    <scope>NUCLEOTIDE SEQUENCE</scope>
    <source>
        <strain evidence="2">Pi057C3</strain>
    </source>
</reference>
<dbReference type="AlphaFoldDB" id="A0AAD5Q4S1"/>
<evidence type="ECO:0000259" key="1">
    <source>
        <dbReference type="Pfam" id="PF12697"/>
    </source>
</evidence>
<gene>
    <name evidence="2" type="ORF">P43SY_006598</name>
</gene>
<evidence type="ECO:0000313" key="3">
    <source>
        <dbReference type="Proteomes" id="UP001209570"/>
    </source>
</evidence>
<sequence>MEAWAPTVDQLLTQWTAKKNLRILTFDNRGVGGTDAPWGRYTTSQMAQDILGLMDHLNWDNAHIVGISMGGMIALEMSYVNDHGNGDMIRSLLARDPKVIVNSILTMLYPSEFLSKKMADQDLSVRQALYNVHEHRLKTTTPPPFSGIIGHVFAVKTHFLSNDRLAAIADAGFPVLILGAGKDRVIPGRESATLARLIQGDHVRLTMYDDAGHGMFIQYLDEVIQDLLRNFMRAAL</sequence>
<dbReference type="SUPFAM" id="SSF53474">
    <property type="entry name" value="alpha/beta-Hydrolases"/>
    <property type="match status" value="1"/>
</dbReference>
<protein>
    <recommendedName>
        <fullName evidence="1">AB hydrolase-1 domain-containing protein</fullName>
    </recommendedName>
</protein>
<dbReference type="PANTHER" id="PTHR43433:SF5">
    <property type="entry name" value="AB HYDROLASE-1 DOMAIN-CONTAINING PROTEIN"/>
    <property type="match status" value="1"/>
</dbReference>
<proteinExistence type="predicted"/>
<dbReference type="InterPro" id="IPR000073">
    <property type="entry name" value="AB_hydrolase_1"/>
</dbReference>
<dbReference type="InterPro" id="IPR029058">
    <property type="entry name" value="AB_hydrolase_fold"/>
</dbReference>
<dbReference type="Proteomes" id="UP001209570">
    <property type="component" value="Unassembled WGS sequence"/>
</dbReference>
<dbReference type="PANTHER" id="PTHR43433">
    <property type="entry name" value="HYDROLASE, ALPHA/BETA FOLD FAMILY PROTEIN"/>
    <property type="match status" value="1"/>
</dbReference>
<dbReference type="Gene3D" id="3.40.50.1820">
    <property type="entry name" value="alpha/beta hydrolase"/>
    <property type="match status" value="1"/>
</dbReference>
<name>A0AAD5Q4S1_PYTIN</name>
<comment type="caution">
    <text evidence="2">The sequence shown here is derived from an EMBL/GenBank/DDBJ whole genome shotgun (WGS) entry which is preliminary data.</text>
</comment>